<evidence type="ECO:0000256" key="2">
    <source>
        <dbReference type="SAM" id="MobiDB-lite"/>
    </source>
</evidence>
<dbReference type="PANTHER" id="PTHR31669">
    <property type="entry name" value="PROTEIN FAR1-RELATED SEQUENCE 10-RELATED"/>
    <property type="match status" value="1"/>
</dbReference>
<dbReference type="InterPro" id="IPR007527">
    <property type="entry name" value="Znf_SWIM"/>
</dbReference>
<reference evidence="5" key="1">
    <citation type="submission" date="2021-02" db="EMBL/GenBank/DDBJ databases">
        <authorList>
            <person name="Nowell W R."/>
        </authorList>
    </citation>
    <scope>NUCLEOTIDE SEQUENCE</scope>
</reference>
<comment type="caution">
    <text evidence="5">The sequence shown here is derived from an EMBL/GenBank/DDBJ whole genome shotgun (WGS) entry which is preliminary data.</text>
</comment>
<evidence type="ECO:0000313" key="4">
    <source>
        <dbReference type="EMBL" id="CAF1182854.1"/>
    </source>
</evidence>
<feature type="domain" description="SWIM-type" evidence="3">
    <location>
        <begin position="548"/>
        <end position="586"/>
    </location>
</feature>
<gene>
    <name evidence="5" type="ORF">JXQ802_LOCUS37249</name>
    <name evidence="4" type="ORF">PYM288_LOCUS23901</name>
</gene>
<keyword evidence="6" id="KW-1185">Reference proteome</keyword>
<evidence type="ECO:0000313" key="5">
    <source>
        <dbReference type="EMBL" id="CAF1445190.1"/>
    </source>
</evidence>
<sequence>MATALEIVEVPAYVSDDEVDPNAIVDNGNQKRMKKRQRNWVEEKVFNNTEEAEEVVIKENQWSYHYTNTTAAGKKKFFRCNKVKARGKQCDAGIYLLFDSTNDKIFLFRATSDHTHDSTQEKPSRIPNEVKIVIQELYELKLKPKAIIEVLHERRITPPNISQLNNFLRTIKNTKLGPTSISLGEIEQWCLESSQSIPESIDTPFVASYQIIYDDDNENDDVDDDDVNENKFRFFITTKRLLQIASRSKRIHADATYKLLWQGFPVLIVGTTDLDRHFHAFGMSVCSNETTHDFRFLFRGLQEGVQKLNLEEINPEFLIADGADAIRNAFRDVFGEKPMIMCWAHMRRKVMKKIESMVNKSEQEDLINDIESLQLAQNERIFLKASNLFVKKWVKRQPSFIEYFQNEWLTTHNEWYEGVGHFTPSTNNGLEATNNVIKKENTLRERLPLSRFKVLAFEIVEKWSKSYERSLKQYSDKQTISLELWTSGYQWVKLNKSILSFSTECDNLVQYYIPAGDGTKITNVDIDVMKKMKWYSFDQYKNKAFNIWCVTLPTDKLKWLDGVCNCPAFFKKFMCKHVVGLSIRLNYCKPPPAAKNIPIGEKRRRGRPTKSKKALLVQ</sequence>
<keyword evidence="1" id="KW-0863">Zinc-finger</keyword>
<organism evidence="5 6">
    <name type="scientific">Rotaria sordida</name>
    <dbReference type="NCBI Taxonomy" id="392033"/>
    <lineage>
        <taxon>Eukaryota</taxon>
        <taxon>Metazoa</taxon>
        <taxon>Spiralia</taxon>
        <taxon>Gnathifera</taxon>
        <taxon>Rotifera</taxon>
        <taxon>Eurotatoria</taxon>
        <taxon>Bdelloidea</taxon>
        <taxon>Philodinida</taxon>
        <taxon>Philodinidae</taxon>
        <taxon>Rotaria</taxon>
    </lineage>
</organism>
<dbReference type="PROSITE" id="PS50966">
    <property type="entry name" value="ZF_SWIM"/>
    <property type="match status" value="1"/>
</dbReference>
<name>A0A815P7J6_9BILA</name>
<proteinExistence type="predicted"/>
<dbReference type="EMBL" id="CAJNOH010001155">
    <property type="protein sequence ID" value="CAF1182854.1"/>
    <property type="molecule type" value="Genomic_DNA"/>
</dbReference>
<evidence type="ECO:0000259" key="3">
    <source>
        <dbReference type="PROSITE" id="PS50966"/>
    </source>
</evidence>
<feature type="region of interest" description="Disordered" evidence="2">
    <location>
        <begin position="598"/>
        <end position="618"/>
    </location>
</feature>
<keyword evidence="1" id="KW-0479">Metal-binding</keyword>
<dbReference type="PANTHER" id="PTHR31669:SF251">
    <property type="entry name" value="PROTEIN FAR1-RELATED SEQUENCE"/>
    <property type="match status" value="1"/>
</dbReference>
<dbReference type="Proteomes" id="UP000663854">
    <property type="component" value="Unassembled WGS sequence"/>
</dbReference>
<dbReference type="InterPro" id="IPR018289">
    <property type="entry name" value="MULE_transposase_dom"/>
</dbReference>
<evidence type="ECO:0000256" key="1">
    <source>
        <dbReference type="PROSITE-ProRule" id="PRU00325"/>
    </source>
</evidence>
<dbReference type="AlphaFoldDB" id="A0A815P7J6"/>
<protein>
    <recommendedName>
        <fullName evidence="3">SWIM-type domain-containing protein</fullName>
    </recommendedName>
</protein>
<dbReference type="GO" id="GO:0008270">
    <property type="term" value="F:zinc ion binding"/>
    <property type="evidence" value="ECO:0007669"/>
    <property type="project" value="UniProtKB-KW"/>
</dbReference>
<evidence type="ECO:0000313" key="6">
    <source>
        <dbReference type="Proteomes" id="UP000663870"/>
    </source>
</evidence>
<keyword evidence="1" id="KW-0862">Zinc</keyword>
<dbReference type="Proteomes" id="UP000663870">
    <property type="component" value="Unassembled WGS sequence"/>
</dbReference>
<dbReference type="EMBL" id="CAJNOL010001977">
    <property type="protein sequence ID" value="CAF1445190.1"/>
    <property type="molecule type" value="Genomic_DNA"/>
</dbReference>
<dbReference type="InterPro" id="IPR031052">
    <property type="entry name" value="FHY3/FAR1"/>
</dbReference>
<dbReference type="Pfam" id="PF10551">
    <property type="entry name" value="MULE"/>
    <property type="match status" value="1"/>
</dbReference>
<dbReference type="GO" id="GO:0006355">
    <property type="term" value="P:regulation of DNA-templated transcription"/>
    <property type="evidence" value="ECO:0007669"/>
    <property type="project" value="InterPro"/>
</dbReference>
<accession>A0A815P7J6</accession>
<feature type="compositionally biased region" description="Basic residues" evidence="2">
    <location>
        <begin position="602"/>
        <end position="618"/>
    </location>
</feature>